<accession>A0A5E4QCI9</accession>
<keyword evidence="1" id="KW-0812">Transmembrane</keyword>
<dbReference type="Proteomes" id="UP000324832">
    <property type="component" value="Unassembled WGS sequence"/>
</dbReference>
<keyword evidence="3" id="KW-1185">Reference proteome</keyword>
<evidence type="ECO:0000313" key="2">
    <source>
        <dbReference type="EMBL" id="VVC95997.1"/>
    </source>
</evidence>
<organism evidence="2 3">
    <name type="scientific">Leptidea sinapis</name>
    <dbReference type="NCBI Taxonomy" id="189913"/>
    <lineage>
        <taxon>Eukaryota</taxon>
        <taxon>Metazoa</taxon>
        <taxon>Ecdysozoa</taxon>
        <taxon>Arthropoda</taxon>
        <taxon>Hexapoda</taxon>
        <taxon>Insecta</taxon>
        <taxon>Pterygota</taxon>
        <taxon>Neoptera</taxon>
        <taxon>Endopterygota</taxon>
        <taxon>Lepidoptera</taxon>
        <taxon>Glossata</taxon>
        <taxon>Ditrysia</taxon>
        <taxon>Papilionoidea</taxon>
        <taxon>Pieridae</taxon>
        <taxon>Dismorphiinae</taxon>
        <taxon>Leptidea</taxon>
    </lineage>
</organism>
<dbReference type="AlphaFoldDB" id="A0A5E4QCI9"/>
<gene>
    <name evidence="2" type="ORF">LSINAPIS_LOCUS7594</name>
</gene>
<proteinExistence type="predicted"/>
<protein>
    <submittedName>
        <fullName evidence="2">Uncharacterized protein</fullName>
    </submittedName>
</protein>
<keyword evidence="1" id="KW-0472">Membrane</keyword>
<sequence length="179" mass="19904">MEVNPAETSELLISNIDPASFDVTVGALLIGVGIDDIDIRKKLIDEVKNLPIYQEQSNNLCNTEPNLGPLEIIQVLEESSQHLYRLHLSMMANNISLKKSKRVTDCLIHQDIYASDVCLCTLSHMNNLLNSMELALHTKFKSLSSKSSERRNKKILAGAFGTIAVGVLSVLFIRSLKHM</sequence>
<name>A0A5E4QCI9_9NEOP</name>
<keyword evidence="1" id="KW-1133">Transmembrane helix</keyword>
<reference evidence="2 3" key="1">
    <citation type="submission" date="2017-07" db="EMBL/GenBank/DDBJ databases">
        <authorList>
            <person name="Talla V."/>
            <person name="Backstrom N."/>
        </authorList>
    </citation>
    <scope>NUCLEOTIDE SEQUENCE [LARGE SCALE GENOMIC DNA]</scope>
</reference>
<feature type="transmembrane region" description="Helical" evidence="1">
    <location>
        <begin position="155"/>
        <end position="173"/>
    </location>
</feature>
<evidence type="ECO:0000313" key="3">
    <source>
        <dbReference type="Proteomes" id="UP000324832"/>
    </source>
</evidence>
<dbReference type="EMBL" id="FZQP02002526">
    <property type="protein sequence ID" value="VVC95997.1"/>
    <property type="molecule type" value="Genomic_DNA"/>
</dbReference>
<evidence type="ECO:0000256" key="1">
    <source>
        <dbReference type="SAM" id="Phobius"/>
    </source>
</evidence>